<reference evidence="2 3" key="1">
    <citation type="submission" date="2019-08" db="EMBL/GenBank/DDBJ databases">
        <authorList>
            <person name="Herpell B J."/>
        </authorList>
    </citation>
    <scope>NUCLEOTIDE SEQUENCE [LARGE SCALE GENOMIC DNA]</scope>
    <source>
        <strain evidence="3">Msb3</strain>
    </source>
</reference>
<evidence type="ECO:0000313" key="2">
    <source>
        <dbReference type="EMBL" id="VVD28745.1"/>
    </source>
</evidence>
<organism evidence="2 3">
    <name type="scientific">Paraburkholderia dioscoreae</name>
    <dbReference type="NCBI Taxonomy" id="2604047"/>
    <lineage>
        <taxon>Bacteria</taxon>
        <taxon>Pseudomonadati</taxon>
        <taxon>Pseudomonadota</taxon>
        <taxon>Betaproteobacteria</taxon>
        <taxon>Burkholderiales</taxon>
        <taxon>Burkholderiaceae</taxon>
        <taxon>Paraburkholderia</taxon>
    </lineage>
</organism>
<dbReference type="AlphaFoldDB" id="A0A5Q4ZCE1"/>
<protein>
    <submittedName>
        <fullName evidence="2">Uncharacterized protein</fullName>
    </submittedName>
</protein>
<gene>
    <name evidence="2" type="ORF">PDMSB3_2289</name>
</gene>
<accession>A0A5Q4ZCE1</accession>
<dbReference type="Proteomes" id="UP000325811">
    <property type="component" value="Chromosome I"/>
</dbReference>
<evidence type="ECO:0000256" key="1">
    <source>
        <dbReference type="SAM" id="MobiDB-lite"/>
    </source>
</evidence>
<name>A0A5Q4ZCE1_9BURK</name>
<dbReference type="EMBL" id="LR699553">
    <property type="protein sequence ID" value="VVD28745.1"/>
    <property type="molecule type" value="Genomic_DNA"/>
</dbReference>
<evidence type="ECO:0000313" key="3">
    <source>
        <dbReference type="Proteomes" id="UP000325811"/>
    </source>
</evidence>
<keyword evidence="3" id="KW-1185">Reference proteome</keyword>
<dbReference type="KEGG" id="pdio:PDMSB3_2289"/>
<sequence length="89" mass="10228">MRHSCRDTPRRAPDARRSNCHPTHRGTQTALPLRLFHSMFNGLRVYRATTRSLLITFACTSFTPPTRCRHTWLSTRPVTHKHTGNSTGQ</sequence>
<proteinExistence type="predicted"/>
<feature type="region of interest" description="Disordered" evidence="1">
    <location>
        <begin position="1"/>
        <end position="27"/>
    </location>
</feature>
<feature type="compositionally biased region" description="Basic and acidic residues" evidence="1">
    <location>
        <begin position="1"/>
        <end position="17"/>
    </location>
</feature>